<name>A0ABW2WVE5_9ACTN</name>
<accession>A0ABW2WVE5</accession>
<dbReference type="Proteomes" id="UP001596915">
    <property type="component" value="Unassembled WGS sequence"/>
</dbReference>
<organism evidence="1 2">
    <name type="scientific">Streptomyces sanglieri</name>
    <dbReference type="NCBI Taxonomy" id="193460"/>
    <lineage>
        <taxon>Bacteria</taxon>
        <taxon>Bacillati</taxon>
        <taxon>Actinomycetota</taxon>
        <taxon>Actinomycetes</taxon>
        <taxon>Kitasatosporales</taxon>
        <taxon>Streptomycetaceae</taxon>
        <taxon>Streptomyces</taxon>
    </lineage>
</organism>
<keyword evidence="2" id="KW-1185">Reference proteome</keyword>
<dbReference type="EMBL" id="JBHTGL010000008">
    <property type="protein sequence ID" value="MFD0625235.1"/>
    <property type="molecule type" value="Genomic_DNA"/>
</dbReference>
<protein>
    <submittedName>
        <fullName evidence="1">Uncharacterized protein</fullName>
    </submittedName>
</protein>
<evidence type="ECO:0000313" key="2">
    <source>
        <dbReference type="Proteomes" id="UP001596915"/>
    </source>
</evidence>
<evidence type="ECO:0000313" key="1">
    <source>
        <dbReference type="EMBL" id="MFD0625235.1"/>
    </source>
</evidence>
<proteinExistence type="predicted"/>
<sequence>MLLDLVGRDRRPYRLLIDRLRYRTRREPRGAELHLQLLAELLRSDRAPEPPPWPDLFLGWETVFSHPPTELWNPLVRSWLNAASGDSAREMALGVMVGATHGRAAALHRLYAIACDWAGPRHHPSRAAVAALFWQHIDNAQYVRTESTKRAGAGPRTTEEAR</sequence>
<comment type="caution">
    <text evidence="1">The sequence shown here is derived from an EMBL/GenBank/DDBJ whole genome shotgun (WGS) entry which is preliminary data.</text>
</comment>
<reference evidence="2" key="1">
    <citation type="journal article" date="2019" name="Int. J. Syst. Evol. Microbiol.">
        <title>The Global Catalogue of Microorganisms (GCM) 10K type strain sequencing project: providing services to taxonomists for standard genome sequencing and annotation.</title>
        <authorList>
            <consortium name="The Broad Institute Genomics Platform"/>
            <consortium name="The Broad Institute Genome Sequencing Center for Infectious Disease"/>
            <person name="Wu L."/>
            <person name="Ma J."/>
        </authorList>
    </citation>
    <scope>NUCLEOTIDE SEQUENCE [LARGE SCALE GENOMIC DNA]</scope>
    <source>
        <strain evidence="2">JCM 12607</strain>
    </source>
</reference>
<gene>
    <name evidence="1" type="ORF">ACFQ2K_23265</name>
</gene>